<protein>
    <recommendedName>
        <fullName evidence="6">ADP-ribosylglycohydrolase</fullName>
    </recommendedName>
</protein>
<comment type="similarity">
    <text evidence="1">Belongs to the ADP-ribosylglycohydrolase family.</text>
</comment>
<feature type="binding site" evidence="3">
    <location>
        <position position="95"/>
    </location>
    <ligand>
        <name>Mg(2+)</name>
        <dbReference type="ChEBI" id="CHEBI:18420"/>
        <label>1</label>
    </ligand>
</feature>
<evidence type="ECO:0000256" key="1">
    <source>
        <dbReference type="ARBA" id="ARBA00010702"/>
    </source>
</evidence>
<sequence length="152" mass="15629">MHRIQRAAGAVVGSAVGDALGGAFEFGPQDGFSPLFPAPGGGDEMCGGGGRHPDQATELNGTVRPCLASAAWAPRTTSNVDDAIRATIDLGGDTDTVAAVTGGLARAYHGLDAIPTRWTRPLHVPLPGFDGRVLHLAGLLHLAHRLLVEGPR</sequence>
<dbReference type="Pfam" id="PF03747">
    <property type="entry name" value="ADP_ribosyl_GH"/>
    <property type="match status" value="1"/>
</dbReference>
<keyword evidence="2" id="KW-0378">Hydrolase</keyword>
<dbReference type="EMBL" id="BMTU01000002">
    <property type="protein sequence ID" value="GGQ70833.1"/>
    <property type="molecule type" value="Genomic_DNA"/>
</dbReference>
<dbReference type="PANTHER" id="PTHR16222:SF24">
    <property type="entry name" value="ADP-RIBOSYLHYDROLASE ARH3"/>
    <property type="match status" value="1"/>
</dbReference>
<dbReference type="SUPFAM" id="SSF101478">
    <property type="entry name" value="ADP-ribosylglycohydrolase"/>
    <property type="match status" value="2"/>
</dbReference>
<keyword evidence="5" id="KW-1185">Reference proteome</keyword>
<dbReference type="Proteomes" id="UP000656732">
    <property type="component" value="Unassembled WGS sequence"/>
</dbReference>
<evidence type="ECO:0000313" key="4">
    <source>
        <dbReference type="EMBL" id="GGQ70833.1"/>
    </source>
</evidence>
<dbReference type="Gene3D" id="1.10.4080.10">
    <property type="entry name" value="ADP-ribosylation/Crystallin J1"/>
    <property type="match status" value="2"/>
</dbReference>
<evidence type="ECO:0000256" key="3">
    <source>
        <dbReference type="PIRSR" id="PIRSR605502-1"/>
    </source>
</evidence>
<evidence type="ECO:0008006" key="6">
    <source>
        <dbReference type="Google" id="ProtNLM"/>
    </source>
</evidence>
<organism evidence="4 5">
    <name type="scientific">Streptomyces pilosus</name>
    <dbReference type="NCBI Taxonomy" id="28893"/>
    <lineage>
        <taxon>Bacteria</taxon>
        <taxon>Bacillati</taxon>
        <taxon>Actinomycetota</taxon>
        <taxon>Actinomycetes</taxon>
        <taxon>Kitasatosporales</taxon>
        <taxon>Streptomycetaceae</taxon>
        <taxon>Streptomyces</taxon>
    </lineage>
</organism>
<dbReference type="GO" id="GO:0046872">
    <property type="term" value="F:metal ion binding"/>
    <property type="evidence" value="ECO:0007669"/>
    <property type="project" value="UniProtKB-KW"/>
</dbReference>
<feature type="binding site" evidence="3">
    <location>
        <position position="96"/>
    </location>
    <ligand>
        <name>Mg(2+)</name>
        <dbReference type="ChEBI" id="CHEBI:18420"/>
        <label>1</label>
    </ligand>
</feature>
<accession>A0A918BJK4</accession>
<dbReference type="PANTHER" id="PTHR16222">
    <property type="entry name" value="ADP-RIBOSYLGLYCOHYDROLASE"/>
    <property type="match status" value="1"/>
</dbReference>
<evidence type="ECO:0000256" key="2">
    <source>
        <dbReference type="ARBA" id="ARBA00022801"/>
    </source>
</evidence>
<name>A0A918BJK4_9ACTN</name>
<proteinExistence type="inferred from homology"/>
<dbReference type="InterPro" id="IPR036705">
    <property type="entry name" value="Ribosyl_crysJ1_sf"/>
</dbReference>
<keyword evidence="3" id="KW-0479">Metal-binding</keyword>
<evidence type="ECO:0000313" key="5">
    <source>
        <dbReference type="Proteomes" id="UP000656732"/>
    </source>
</evidence>
<dbReference type="AlphaFoldDB" id="A0A918BJK4"/>
<reference evidence="4" key="2">
    <citation type="submission" date="2020-09" db="EMBL/GenBank/DDBJ databases">
        <authorList>
            <person name="Sun Q."/>
            <person name="Ohkuma M."/>
        </authorList>
    </citation>
    <scope>NUCLEOTIDE SEQUENCE</scope>
    <source>
        <strain evidence="4">JCM 4403</strain>
    </source>
</reference>
<dbReference type="InterPro" id="IPR005502">
    <property type="entry name" value="Ribosyl_crysJ1"/>
</dbReference>
<dbReference type="InterPro" id="IPR050792">
    <property type="entry name" value="ADP-ribosylglycohydrolase"/>
</dbReference>
<comment type="caution">
    <text evidence="4">The sequence shown here is derived from an EMBL/GenBank/DDBJ whole genome shotgun (WGS) entry which is preliminary data.</text>
</comment>
<reference evidence="4" key="1">
    <citation type="journal article" date="2014" name="Int. J. Syst. Evol. Microbiol.">
        <title>Complete genome sequence of Corynebacterium casei LMG S-19264T (=DSM 44701T), isolated from a smear-ripened cheese.</title>
        <authorList>
            <consortium name="US DOE Joint Genome Institute (JGI-PGF)"/>
            <person name="Walter F."/>
            <person name="Albersmeier A."/>
            <person name="Kalinowski J."/>
            <person name="Ruckert C."/>
        </authorList>
    </citation>
    <scope>NUCLEOTIDE SEQUENCE</scope>
    <source>
        <strain evidence="4">JCM 4403</strain>
    </source>
</reference>
<dbReference type="RefSeq" id="WP_189556922.1">
    <property type="nucleotide sequence ID" value="NZ_BMTU01000002.1"/>
</dbReference>
<comment type="cofactor">
    <cofactor evidence="3">
        <name>Mg(2+)</name>
        <dbReference type="ChEBI" id="CHEBI:18420"/>
    </cofactor>
    <text evidence="3">Binds 2 magnesium ions per subunit.</text>
</comment>
<feature type="binding site" evidence="3">
    <location>
        <position position="93"/>
    </location>
    <ligand>
        <name>Mg(2+)</name>
        <dbReference type="ChEBI" id="CHEBI:18420"/>
        <label>1</label>
    </ligand>
</feature>
<keyword evidence="3" id="KW-0460">Magnesium</keyword>
<gene>
    <name evidence="4" type="ORF">GCM10010280_16770</name>
</gene>
<dbReference type="GO" id="GO:0016787">
    <property type="term" value="F:hydrolase activity"/>
    <property type="evidence" value="ECO:0007669"/>
    <property type="project" value="UniProtKB-KW"/>
</dbReference>